<sequence>MQQLYNYLFLNSKNIQYRKIFSLTIFLVFFSNITYSQTFDISDATTTDNTSGANPKTVVETLSGTTMTVRIQNSNSSNPDQTSYLNSAGLGGALGTTNGAVFHSVSAETGAMTITFNQAVNVTDLKMASTANTESRIWTFTPTGGSNTVVTTANSNFSGNAFNITLNWTSVTEITITSNYTTSEQFVLDSVTLGSPNTAPIIAGTSANQTVNDNNTITPFSSITTTDADGDNLTATITLDNNAKGVINGADSFNGASYIMNNRGFTAMQTALRALSFNPTDNRSSTSETTTFTVVIDDGTATDTNNTTTVISNAVAPVVNQVNSFTANGTYSVGSDIIISVAFSENVTVTGTPQLTLETGGIDRTINYNGTGSGSNTLLFTYTVQSGDTSTDLDYLATNSLTAGTSILDAGGKSAILTLPAPGAVNSLGAIKAIVIDGLAPTVTSISSSTANGSYKAGDNIAIIVSFSESVAVTGTPQITLETGTTDRTVNYTSGSGSNTLTFNYTVQAGDLSADLDYVATNSLALNSGTIRDAAGNNATLTLPTPGAANSLGNNKAIVIDGLAPTVTSISSSTVNGSYKAGDNIAITVSFSESVAVTGTPQITLETGTTDRTVNYTSGSGSNTLTFNYTVQAGDVSADLDYVANNSLVLNSGTIRDTAGNNATLTLPTPGAANSLGNNKAIVIDGVNPTVNSVSVPANATYTSGQNLDFTVNLSENITVNTTGGSPQIAITIGSTTQQAVYQSGSGTSALLFRYTVQAGDLDTDGIAVGALNANSGTLQDNAGNNANLTLNSIGSTANIYVGNPTITWTGTLSNDWATAGNWDTNTIPTSAASVVIPNTGITNYPTISSAVTVNSINIASGATLIANAAVTTNNKVTYSRNLPTTNWYLVGAPVSGETQQDIIANHTFATGSGANLGIGLYTNNAVDPWTYANLSSTGSVVPGYGFSVKLAAPGDVSITGNLITTNYGLPVSTGSRNNFNLLGNPYTCYFNSAGLASDNSVISNSTFWFWNGTQYVTHNNANPIEIAPAQGFFIEANANDNVIFFTNKQSHQGTETFMKEAPKPSFKLLLQSEENTSSTQVFYIDGKTTGHDNGYDSKMFGGTTYDFAVFTELISDNNGEKLAIQTLPNNDFENMVIPVGVISKANKTLTFSVESLNIPESINVFLEDKINNRFIDLSNENYKITLAEEVNGVGKFYIHTKSAKSLSAETNLNPDNISVFKTDNSNLRVTGLPEGNTKLTIFNMLGKKVKQVSFNSTGVKNISLPKLASGVYLVNIKANNSKVNKKIILE</sequence>
<dbReference type="Proteomes" id="UP001491088">
    <property type="component" value="Chromosome"/>
</dbReference>
<accession>A0ABZ2TN14</accession>
<dbReference type="RefSeq" id="WP_340931564.1">
    <property type="nucleotide sequence ID" value="NZ_CP150496.1"/>
</dbReference>
<evidence type="ECO:0000259" key="2">
    <source>
        <dbReference type="Pfam" id="PF18962"/>
    </source>
</evidence>
<keyword evidence="4" id="KW-1185">Reference proteome</keyword>
<organism evidence="3 4">
    <name type="scientific">Polaribacter marinaquae</name>
    <dbReference type="NCBI Taxonomy" id="1642819"/>
    <lineage>
        <taxon>Bacteria</taxon>
        <taxon>Pseudomonadati</taxon>
        <taxon>Bacteroidota</taxon>
        <taxon>Flavobacteriia</taxon>
        <taxon>Flavobacteriales</taxon>
        <taxon>Flavobacteriaceae</taxon>
    </lineage>
</organism>
<reference evidence="3 4" key="1">
    <citation type="submission" date="2024-03" db="EMBL/GenBank/DDBJ databases">
        <authorList>
            <person name="Cao K."/>
        </authorList>
    </citation>
    <scope>NUCLEOTIDE SEQUENCE [LARGE SCALE GENOMIC DNA]</scope>
    <source>
        <strain evidence="3 4">MCCC 1K00696</strain>
    </source>
</reference>
<evidence type="ECO:0000256" key="1">
    <source>
        <dbReference type="ARBA" id="ARBA00022729"/>
    </source>
</evidence>
<dbReference type="Pfam" id="PF18962">
    <property type="entry name" value="Por_Secre_tail"/>
    <property type="match status" value="1"/>
</dbReference>
<keyword evidence="1" id="KW-0732">Signal</keyword>
<gene>
    <name evidence="3" type="ORF">WG950_08195</name>
</gene>
<dbReference type="EMBL" id="CP150496">
    <property type="protein sequence ID" value="WYW54508.1"/>
    <property type="molecule type" value="Genomic_DNA"/>
</dbReference>
<dbReference type="InterPro" id="IPR026444">
    <property type="entry name" value="Secre_tail"/>
</dbReference>
<proteinExistence type="predicted"/>
<evidence type="ECO:0000313" key="3">
    <source>
        <dbReference type="EMBL" id="WYW54508.1"/>
    </source>
</evidence>
<dbReference type="NCBIfam" id="TIGR04183">
    <property type="entry name" value="Por_Secre_tail"/>
    <property type="match status" value="1"/>
</dbReference>
<protein>
    <submittedName>
        <fullName evidence="3">T9SS type A sorting domain-containing protein</fullName>
    </submittedName>
</protein>
<evidence type="ECO:0000313" key="4">
    <source>
        <dbReference type="Proteomes" id="UP001491088"/>
    </source>
</evidence>
<feature type="domain" description="Secretion system C-terminal sorting" evidence="2">
    <location>
        <begin position="1234"/>
        <end position="1289"/>
    </location>
</feature>
<name>A0ABZ2TN14_9FLAO</name>